<keyword evidence="5 6" id="KW-0472">Membrane</keyword>
<proteinExistence type="inferred from homology"/>
<dbReference type="Gene3D" id="3.30.70.120">
    <property type="match status" value="1"/>
</dbReference>
<evidence type="ECO:0000259" key="7">
    <source>
        <dbReference type="Pfam" id="PF10035"/>
    </source>
</evidence>
<keyword evidence="2 6" id="KW-1003">Cell membrane</keyword>
<dbReference type="PATRIC" id="fig|1307839.3.peg.4219"/>
<gene>
    <name evidence="9" type="ORF">L21SP5_03953</name>
</gene>
<dbReference type="InterPro" id="IPR022930">
    <property type="entry name" value="UPF0316"/>
</dbReference>
<evidence type="ECO:0000259" key="8">
    <source>
        <dbReference type="Pfam" id="PF18955"/>
    </source>
</evidence>
<dbReference type="GO" id="GO:0005886">
    <property type="term" value="C:plasma membrane"/>
    <property type="evidence" value="ECO:0007669"/>
    <property type="project" value="UniProtKB-SubCell"/>
</dbReference>
<dbReference type="RefSeq" id="WP_057954796.1">
    <property type="nucleotide sequence ID" value="NZ_CP013118.1"/>
</dbReference>
<dbReference type="InterPro" id="IPR019264">
    <property type="entry name" value="DUF2179"/>
</dbReference>
<reference evidence="9 10" key="1">
    <citation type="submission" date="2015-11" db="EMBL/GenBank/DDBJ databases">
        <title>Description and complete genome sequence of a novel strain predominating in hypersaline microbial mats and representing a new family of the Bacteriodetes phylum.</title>
        <authorList>
            <person name="Spring S."/>
            <person name="Bunk B."/>
            <person name="Sproer C."/>
            <person name="Klenk H.-P."/>
        </authorList>
    </citation>
    <scope>NUCLEOTIDE SEQUENCE [LARGE SCALE GENOMIC DNA]</scope>
    <source>
        <strain evidence="9 10">L21-Spi-D4</strain>
    </source>
</reference>
<dbReference type="PANTHER" id="PTHR40060:SF1">
    <property type="entry name" value="UPF0316 PROTEIN YEBE"/>
    <property type="match status" value="1"/>
</dbReference>
<keyword evidence="4 6" id="KW-1133">Transmembrane helix</keyword>
<evidence type="ECO:0000313" key="10">
    <source>
        <dbReference type="Proteomes" id="UP000064893"/>
    </source>
</evidence>
<feature type="domain" description="DUF5698" evidence="8">
    <location>
        <begin position="25"/>
        <end position="82"/>
    </location>
</feature>
<feature type="domain" description="DUF2179" evidence="7">
    <location>
        <begin position="115"/>
        <end position="165"/>
    </location>
</feature>
<keyword evidence="10" id="KW-1185">Reference proteome</keyword>
<name>A0A0S2I547_9BACT</name>
<evidence type="ECO:0000256" key="4">
    <source>
        <dbReference type="ARBA" id="ARBA00022989"/>
    </source>
</evidence>
<sequence length="187" mass="21358">MEWYTYVILPALIFVARILDVSIGTIRIIIVSRGNRVLAPLLGFFEVLIWILAMGEILQNLDNWVCYIAYAGGFAAGNYIGMLLEERLAIGTLVFRIITQKDTTALVSALYKEGYGVTEIDAKGKFSKVNVIYIILKRKKLQQVQSIIQQYNPSAFYTVEDIRNAQYGVFPVNRPSTFRRRILKIKR</sequence>
<dbReference type="OrthoDB" id="48231at2"/>
<keyword evidence="3 6" id="KW-0812">Transmembrane</keyword>
<dbReference type="InterPro" id="IPR015867">
    <property type="entry name" value="N-reg_PII/ATP_PRibTrfase_C"/>
</dbReference>
<evidence type="ECO:0000256" key="2">
    <source>
        <dbReference type="ARBA" id="ARBA00022475"/>
    </source>
</evidence>
<evidence type="ECO:0000256" key="5">
    <source>
        <dbReference type="ARBA" id="ARBA00023136"/>
    </source>
</evidence>
<evidence type="ECO:0000256" key="3">
    <source>
        <dbReference type="ARBA" id="ARBA00022692"/>
    </source>
</evidence>
<evidence type="ECO:0000256" key="1">
    <source>
        <dbReference type="ARBA" id="ARBA00004651"/>
    </source>
</evidence>
<comment type="similarity">
    <text evidence="6">Belongs to the UPF0316 family.</text>
</comment>
<comment type="subcellular location">
    <subcellularLocation>
        <location evidence="1 6">Cell membrane</location>
        <topology evidence="1 6">Multi-pass membrane protein</topology>
    </subcellularLocation>
</comment>
<dbReference type="EMBL" id="CP013118">
    <property type="protein sequence ID" value="ALO17544.1"/>
    <property type="molecule type" value="Genomic_DNA"/>
</dbReference>
<dbReference type="AlphaFoldDB" id="A0A0S2I547"/>
<dbReference type="Proteomes" id="UP000064893">
    <property type="component" value="Chromosome"/>
</dbReference>
<feature type="transmembrane region" description="Helical" evidence="6">
    <location>
        <begin position="37"/>
        <end position="58"/>
    </location>
</feature>
<evidence type="ECO:0000313" key="9">
    <source>
        <dbReference type="EMBL" id="ALO17544.1"/>
    </source>
</evidence>
<feature type="transmembrane region" description="Helical" evidence="6">
    <location>
        <begin position="64"/>
        <end position="84"/>
    </location>
</feature>
<protein>
    <recommendedName>
        <fullName evidence="6">UPF0316 protein L21SP5_03953</fullName>
    </recommendedName>
</protein>
<dbReference type="HAMAP" id="MF_01515">
    <property type="entry name" value="UPF0316"/>
    <property type="match status" value="1"/>
</dbReference>
<dbReference type="CDD" id="cd16381">
    <property type="entry name" value="YitT_C_like_1"/>
    <property type="match status" value="1"/>
</dbReference>
<organism evidence="9 10">
    <name type="scientific">Salinivirga cyanobacteriivorans</name>
    <dbReference type="NCBI Taxonomy" id="1307839"/>
    <lineage>
        <taxon>Bacteria</taxon>
        <taxon>Pseudomonadati</taxon>
        <taxon>Bacteroidota</taxon>
        <taxon>Bacteroidia</taxon>
        <taxon>Bacteroidales</taxon>
        <taxon>Salinivirgaceae</taxon>
        <taxon>Salinivirga</taxon>
    </lineage>
</organism>
<feature type="transmembrane region" description="Helical" evidence="6">
    <location>
        <begin position="6"/>
        <end position="30"/>
    </location>
</feature>
<dbReference type="KEGG" id="blq:L21SP5_03953"/>
<accession>A0A0S2I547</accession>
<dbReference type="Pfam" id="PF18955">
    <property type="entry name" value="DUF5698"/>
    <property type="match status" value="1"/>
</dbReference>
<dbReference type="InterPro" id="IPR044035">
    <property type="entry name" value="DUF5698"/>
</dbReference>
<dbReference type="NCBIfam" id="NF003191">
    <property type="entry name" value="PRK04164.1-2"/>
    <property type="match status" value="1"/>
</dbReference>
<dbReference type="STRING" id="1307839.L21SP5_03953"/>
<dbReference type="Pfam" id="PF10035">
    <property type="entry name" value="DUF2179"/>
    <property type="match status" value="1"/>
</dbReference>
<evidence type="ECO:0000256" key="6">
    <source>
        <dbReference type="HAMAP-Rule" id="MF_01515"/>
    </source>
</evidence>
<dbReference type="PANTHER" id="PTHR40060">
    <property type="entry name" value="UPF0316 PROTEIN YEBE"/>
    <property type="match status" value="1"/>
</dbReference>